<protein>
    <submittedName>
        <fullName evidence="1">Uncharacterized protein</fullName>
    </submittedName>
</protein>
<evidence type="ECO:0000313" key="2">
    <source>
        <dbReference type="Proteomes" id="UP001152888"/>
    </source>
</evidence>
<dbReference type="Proteomes" id="UP001152888">
    <property type="component" value="Unassembled WGS sequence"/>
</dbReference>
<organism evidence="1 2">
    <name type="scientific">Acanthoscelides obtectus</name>
    <name type="common">Bean weevil</name>
    <name type="synonym">Bruchus obtectus</name>
    <dbReference type="NCBI Taxonomy" id="200917"/>
    <lineage>
        <taxon>Eukaryota</taxon>
        <taxon>Metazoa</taxon>
        <taxon>Ecdysozoa</taxon>
        <taxon>Arthropoda</taxon>
        <taxon>Hexapoda</taxon>
        <taxon>Insecta</taxon>
        <taxon>Pterygota</taxon>
        <taxon>Neoptera</taxon>
        <taxon>Endopterygota</taxon>
        <taxon>Coleoptera</taxon>
        <taxon>Polyphaga</taxon>
        <taxon>Cucujiformia</taxon>
        <taxon>Chrysomeloidea</taxon>
        <taxon>Chrysomelidae</taxon>
        <taxon>Bruchinae</taxon>
        <taxon>Bruchini</taxon>
        <taxon>Acanthoscelides</taxon>
    </lineage>
</organism>
<name>A0A9P0LQH0_ACAOB</name>
<gene>
    <name evidence="1" type="ORF">ACAOBT_LOCUS23108</name>
</gene>
<evidence type="ECO:0000313" key="1">
    <source>
        <dbReference type="EMBL" id="CAH1996226.1"/>
    </source>
</evidence>
<reference evidence="1" key="1">
    <citation type="submission" date="2022-03" db="EMBL/GenBank/DDBJ databases">
        <authorList>
            <person name="Sayadi A."/>
        </authorList>
    </citation>
    <scope>NUCLEOTIDE SEQUENCE</scope>
</reference>
<accession>A0A9P0LQH0</accession>
<proteinExistence type="predicted"/>
<comment type="caution">
    <text evidence="1">The sequence shown here is derived from an EMBL/GenBank/DDBJ whole genome shotgun (WGS) entry which is preliminary data.</text>
</comment>
<sequence length="82" mass="9605">MELKDATVIIWPEFGSKTDKCLYRESGWFMKLCSKTQHDPVWIHRMVTSTRRKAKDGLTNLFITTRRQSSETRIPHCDSGMD</sequence>
<keyword evidence="2" id="KW-1185">Reference proteome</keyword>
<dbReference type="AlphaFoldDB" id="A0A9P0LQH0"/>
<dbReference type="EMBL" id="CAKOFQ010007254">
    <property type="protein sequence ID" value="CAH1996226.1"/>
    <property type="molecule type" value="Genomic_DNA"/>
</dbReference>
<dbReference type="OrthoDB" id="6347145at2759"/>